<gene>
    <name evidence="1" type="ORF">g.18295</name>
</gene>
<evidence type="ECO:0000313" key="1">
    <source>
        <dbReference type="EMBL" id="JAQ15991.1"/>
    </source>
</evidence>
<dbReference type="EMBL" id="GDHC01002638">
    <property type="protein sequence ID" value="JAQ15991.1"/>
    <property type="molecule type" value="Transcribed_RNA"/>
</dbReference>
<accession>A0A146M899</accession>
<reference evidence="1" key="1">
    <citation type="journal article" date="2016" name="Gigascience">
        <title>De novo construction of an expanded transcriptome assembly for the western tarnished plant bug, Lygus hesperus.</title>
        <authorList>
            <person name="Tassone E.E."/>
            <person name="Geib S.M."/>
            <person name="Hall B."/>
            <person name="Fabrick J.A."/>
            <person name="Brent C.S."/>
            <person name="Hull J.J."/>
        </authorList>
    </citation>
    <scope>NUCLEOTIDE SEQUENCE</scope>
</reference>
<feature type="non-terminal residue" evidence="1">
    <location>
        <position position="1"/>
    </location>
</feature>
<organism evidence="1">
    <name type="scientific">Lygus hesperus</name>
    <name type="common">Western plant bug</name>
    <dbReference type="NCBI Taxonomy" id="30085"/>
    <lineage>
        <taxon>Eukaryota</taxon>
        <taxon>Metazoa</taxon>
        <taxon>Ecdysozoa</taxon>
        <taxon>Arthropoda</taxon>
        <taxon>Hexapoda</taxon>
        <taxon>Insecta</taxon>
        <taxon>Pterygota</taxon>
        <taxon>Neoptera</taxon>
        <taxon>Paraneoptera</taxon>
        <taxon>Hemiptera</taxon>
        <taxon>Heteroptera</taxon>
        <taxon>Panheteroptera</taxon>
        <taxon>Cimicomorpha</taxon>
        <taxon>Miridae</taxon>
        <taxon>Mirini</taxon>
        <taxon>Lygus</taxon>
    </lineage>
</organism>
<name>A0A146M899_LYGHE</name>
<proteinExistence type="predicted"/>
<feature type="non-terminal residue" evidence="1">
    <location>
        <position position="99"/>
    </location>
</feature>
<protein>
    <submittedName>
        <fullName evidence="1">Uncharacterized protein</fullName>
    </submittedName>
</protein>
<dbReference type="AlphaFoldDB" id="A0A146M899"/>
<sequence length="99" mass="10981">GVRVWYRTSSECGRLKCTGPRDLVRMSDAEIPRKVFKGEPVGRRKTADVFAGWRRGGLQEDGNPRLETVAHNRDEWRKFLMPAPQGGARVGEVDEGGGG</sequence>